<keyword evidence="8" id="KW-1185">Reference proteome</keyword>
<accession>A7AWS7</accession>
<dbReference type="GO" id="GO:0007032">
    <property type="term" value="P:endosome organization"/>
    <property type="evidence" value="ECO:0007669"/>
    <property type="project" value="TreeGrafter"/>
</dbReference>
<gene>
    <name evidence="7" type="ORF">BBOV_I004240</name>
</gene>
<dbReference type="PANTHER" id="PTHR23323">
    <property type="entry name" value="VACUOLAR PROTEIN SORTING-ASSOCIATED PROTEIN"/>
    <property type="match status" value="1"/>
</dbReference>
<dbReference type="GO" id="GO:0048284">
    <property type="term" value="P:organelle fusion"/>
    <property type="evidence" value="ECO:0007669"/>
    <property type="project" value="TreeGrafter"/>
</dbReference>
<evidence type="ECO:0000256" key="3">
    <source>
        <dbReference type="ARBA" id="ARBA00022771"/>
    </source>
</evidence>
<evidence type="ECO:0000256" key="6">
    <source>
        <dbReference type="SAM" id="Coils"/>
    </source>
</evidence>
<organism evidence="7 8">
    <name type="scientific">Babesia bovis</name>
    <dbReference type="NCBI Taxonomy" id="5865"/>
    <lineage>
        <taxon>Eukaryota</taxon>
        <taxon>Sar</taxon>
        <taxon>Alveolata</taxon>
        <taxon>Apicomplexa</taxon>
        <taxon>Aconoidasida</taxon>
        <taxon>Piroplasmida</taxon>
        <taxon>Babesiidae</taxon>
        <taxon>Babesia</taxon>
    </lineage>
</organism>
<dbReference type="OMA" id="AYSYYIP"/>
<dbReference type="Proteomes" id="UP000002173">
    <property type="component" value="Chromosome 1"/>
</dbReference>
<dbReference type="AlphaFoldDB" id="A7AWS7"/>
<dbReference type="GO" id="GO:0030674">
    <property type="term" value="F:protein-macromolecule adaptor activity"/>
    <property type="evidence" value="ECO:0007669"/>
    <property type="project" value="TreeGrafter"/>
</dbReference>
<keyword evidence="2" id="KW-0479">Metal-binding</keyword>
<keyword evidence="6" id="KW-0175">Coiled coil</keyword>
<name>A7AWS7_BABBO</name>
<evidence type="ECO:0000256" key="5">
    <source>
        <dbReference type="ARBA" id="ARBA00023136"/>
    </source>
</evidence>
<keyword evidence="3" id="KW-0863">Zinc-finger</keyword>
<comment type="subcellular location">
    <subcellularLocation>
        <location evidence="1">Endomembrane system</location>
        <topology evidence="1">Peripheral membrane protein</topology>
    </subcellularLocation>
</comment>
<sequence length="1006" mass="112198">METARRFHFFEKHLICAFSEDRAPVVFESVVDSAGDDDYLWILESSGRVNALYRPHNDVNSRDMLLCHSSKAFEFEGFRLFACHDASSLIIVGFVIPGYRHTYVPRKDEESDSMLKFNTYKVSSQHILYGTDILQFVQSVPVFLPSQGLELDNIQTIAVSSCTNLAAVGTANGTVYLYYNYLSASSDGSCSSHTLTSLRLSDFSRDRTTGYIRSIHICLLGSGIFGLNVCCEDVVFSFRLDPKPELLSMQLIESSFESSCTLGSGQFGVFKSGGMIDIYNSDGSIISRLKGNGRCTSMTGYKGYIAIASVDCKGSLDSSYSTTLVAIHCRVPGMDFIAYSQHIPIVFRFELALGSLFVLARSGSSSSLILFELREKGIYDRLQILIRKRLFAWAISTATLEHRPISECEEIHKIHANWLYDKGRYDGAVDAYCKAGSSVEPGYVLARLTPLTSKLYLYKYLINLHERGKATSIHTIVLMRVLQSLFEDSSNNVASSDSTSDAAITSHDCHELLSRFLSTFGESEKDSIREALYDCRSSGGFNFARAVALAQQNHNEYIDILVEDFHDYGATLDYLQSTSTQVTCNAILKHGRRLVRHNPGAILSFIRRIGDSMPKNNCSFLEAFVPTFCMEDLFLTDMLGSYVDNNSLLIFSTRLHLLLDQYAGFQISASRDLTTDLHLGSGSTSGTHLDSRSGTCGTPLDNNDASMAVCPNTIPGGATISSDAKYTDSGSLSGNFDTAVLEDRLWKLLNGNTQLAGHQLIALLLCLVYNYQRGANSMAIKMGYYHLPLVLAGMRDDGVDTNTFDLLNHALSYGYNEPTLWVGTLSLLLSSPNDISELLRVALQHIQTHNLLSFASVLTILQRNSHLRFGDVKDYLRREFRQIGDLLHEYERDISQDKADCQQMNRDLQRLQHSYVVINNSNCSRCELCLEMPSLHFYCQHSFHTYCIGSDGLCPKCGPIANEGGYGVDSQKRLEHQDNFFKFLSGATDPFVYMTQQLEWFAFSQA</sequence>
<feature type="coiled-coil region" evidence="6">
    <location>
        <begin position="887"/>
        <end position="914"/>
    </location>
</feature>
<dbReference type="STRING" id="5865.A7AWS7"/>
<protein>
    <submittedName>
        <fullName evidence="7">Uncharacterized protein</fullName>
    </submittedName>
</protein>
<dbReference type="FunCoup" id="A7AWS7">
    <property type="interactions" value="255"/>
</dbReference>
<keyword evidence="5" id="KW-0472">Membrane</keyword>
<dbReference type="Pfam" id="PF23356">
    <property type="entry name" value="TPR_PEP5_VPS11"/>
    <property type="match status" value="1"/>
</dbReference>
<dbReference type="PANTHER" id="PTHR23323:SF24">
    <property type="entry name" value="VACUOLAR PROTEIN SORTING-ASSOCIATED PROTEIN 11 HOMOLOG"/>
    <property type="match status" value="1"/>
</dbReference>
<dbReference type="InterPro" id="IPR057308">
    <property type="entry name" value="CHCR_PEP5_VPS11"/>
</dbReference>
<dbReference type="GO" id="GO:0005768">
    <property type="term" value="C:endosome"/>
    <property type="evidence" value="ECO:0007669"/>
    <property type="project" value="TreeGrafter"/>
</dbReference>
<evidence type="ECO:0000313" key="8">
    <source>
        <dbReference type="Proteomes" id="UP000002173"/>
    </source>
</evidence>
<comment type="caution">
    <text evidence="7">The sequence shown here is derived from an EMBL/GenBank/DDBJ whole genome shotgun (WGS) entry which is preliminary data.</text>
</comment>
<dbReference type="VEuPathDB" id="PiroplasmaDB:BBOV_I004240"/>
<evidence type="ECO:0000256" key="4">
    <source>
        <dbReference type="ARBA" id="ARBA00022833"/>
    </source>
</evidence>
<dbReference type="GO" id="GO:0008270">
    <property type="term" value="F:zinc ion binding"/>
    <property type="evidence" value="ECO:0007669"/>
    <property type="project" value="UniProtKB-KW"/>
</dbReference>
<dbReference type="InParanoid" id="A7AWS7"/>
<dbReference type="eggNOG" id="KOG2114">
    <property type="taxonomic scope" value="Eukaryota"/>
</dbReference>
<dbReference type="GO" id="GO:0006904">
    <property type="term" value="P:vesicle docking involved in exocytosis"/>
    <property type="evidence" value="ECO:0007669"/>
    <property type="project" value="TreeGrafter"/>
</dbReference>
<evidence type="ECO:0000256" key="2">
    <source>
        <dbReference type="ARBA" id="ARBA00022723"/>
    </source>
</evidence>
<dbReference type="EMBL" id="AAXT01000005">
    <property type="protein sequence ID" value="EDO05505.1"/>
    <property type="molecule type" value="Genomic_DNA"/>
</dbReference>
<dbReference type="GO" id="GO:0030897">
    <property type="term" value="C:HOPS complex"/>
    <property type="evidence" value="ECO:0007669"/>
    <property type="project" value="TreeGrafter"/>
</dbReference>
<reference evidence="7 8" key="1">
    <citation type="journal article" date="2007" name="PLoS Pathog.">
        <title>Genome sequence of Babesia bovis and comparative analysis of apicomplexan hemoprotozoa.</title>
        <authorList>
            <person name="Brayton K.A."/>
            <person name="Lau A.O.T."/>
            <person name="Herndon D.R."/>
            <person name="Hannick L."/>
            <person name="Kappmeyer L.S."/>
            <person name="Berens S.J."/>
            <person name="Bidwell S.L."/>
            <person name="Brown W.C."/>
            <person name="Crabtree J."/>
            <person name="Fadrosh D."/>
            <person name="Feldblum T."/>
            <person name="Forberger H.A."/>
            <person name="Haas B.J."/>
            <person name="Howell J.M."/>
            <person name="Khouri H."/>
            <person name="Koo H."/>
            <person name="Mann D.J."/>
            <person name="Norimine J."/>
            <person name="Paulsen I.T."/>
            <person name="Radune D."/>
            <person name="Ren Q."/>
            <person name="Smith R.K. Jr."/>
            <person name="Suarez C.E."/>
            <person name="White O."/>
            <person name="Wortman J.R."/>
            <person name="Knowles D.P. Jr."/>
            <person name="McElwain T.F."/>
            <person name="Nene V.M."/>
        </authorList>
    </citation>
    <scope>NUCLEOTIDE SEQUENCE [LARGE SCALE GENOMIC DNA]</scope>
    <source>
        <strain evidence="7">T2Bo</strain>
    </source>
</reference>
<keyword evidence="4" id="KW-0862">Zinc</keyword>
<evidence type="ECO:0000256" key="1">
    <source>
        <dbReference type="ARBA" id="ARBA00004184"/>
    </source>
</evidence>
<dbReference type="GO" id="GO:0007033">
    <property type="term" value="P:vacuole organization"/>
    <property type="evidence" value="ECO:0007669"/>
    <property type="project" value="TreeGrafter"/>
</dbReference>
<proteinExistence type="predicted"/>
<evidence type="ECO:0000313" key="7">
    <source>
        <dbReference type="EMBL" id="EDO05505.1"/>
    </source>
</evidence>